<dbReference type="RefSeq" id="WP_319167780.1">
    <property type="nucleotide sequence ID" value="NZ_JARAWP010000061.1"/>
</dbReference>
<reference evidence="1 2" key="1">
    <citation type="journal article" date="2023" name="Microb. Genom.">
        <title>Mesoterricola silvestris gen. nov., sp. nov., Mesoterricola sediminis sp. nov., Geothrix oryzae sp. nov., Geothrix edaphica sp. nov., Geothrix rubra sp. nov., and Geothrix limicola sp. nov., six novel members of Acidobacteriota isolated from soils.</title>
        <authorList>
            <person name="Weisberg A.J."/>
            <person name="Pearce E."/>
            <person name="Kramer C.G."/>
            <person name="Chang J.H."/>
            <person name="Clarke C.R."/>
        </authorList>
    </citation>
    <scope>NUCLEOTIDE SEQUENCE [LARGE SCALE GENOMIC DNA]</scope>
    <source>
        <strain evidence="1 2">NB05-1H</strain>
    </source>
</reference>
<comment type="caution">
    <text evidence="1">The sequence shown here is derived from an EMBL/GenBank/DDBJ whole genome shotgun (WGS) entry which is preliminary data.</text>
</comment>
<evidence type="ECO:0000313" key="2">
    <source>
        <dbReference type="Proteomes" id="UP001272987"/>
    </source>
</evidence>
<protein>
    <recommendedName>
        <fullName evidence="3">Thymidylate kinase</fullName>
    </recommendedName>
</protein>
<dbReference type="Proteomes" id="UP001272987">
    <property type="component" value="Unassembled WGS sequence"/>
</dbReference>
<organism evidence="1 2">
    <name type="scientific">Streptomyces acidiscabies</name>
    <dbReference type="NCBI Taxonomy" id="42234"/>
    <lineage>
        <taxon>Bacteria</taxon>
        <taxon>Bacillati</taxon>
        <taxon>Actinomycetota</taxon>
        <taxon>Actinomycetes</taxon>
        <taxon>Kitasatosporales</taxon>
        <taxon>Streptomycetaceae</taxon>
        <taxon>Streptomyces</taxon>
    </lineage>
</organism>
<dbReference type="InterPro" id="IPR027417">
    <property type="entry name" value="P-loop_NTPase"/>
</dbReference>
<dbReference type="EMBL" id="JARAWP010000061">
    <property type="protein sequence ID" value="MDX3025957.1"/>
    <property type="molecule type" value="Genomic_DNA"/>
</dbReference>
<proteinExistence type="predicted"/>
<keyword evidence="2" id="KW-1185">Reference proteome</keyword>
<dbReference type="Gene3D" id="3.40.50.300">
    <property type="entry name" value="P-loop containing nucleotide triphosphate hydrolases"/>
    <property type="match status" value="1"/>
</dbReference>
<sequence>MTTAWPGFVSLNGPDNVGKTTQLRLLAQHRSNFQPLGAIHDHDPEPWEQVAADGYARWWFETSTTVELTGMLLAGHAKRADARQAGRTGLLDRGLPMLLAVAAATCAVKEHLPVQQALDTVSGIAGAHPCWPETAVLLVPALDAERSYAITSAREGRPWTGIYPAYQMALHAVLLQQADHGSYAAVVNCEDRSPDEVHAEIAALLDSTLPDLPLMDGNPR</sequence>
<evidence type="ECO:0000313" key="1">
    <source>
        <dbReference type="EMBL" id="MDX3025957.1"/>
    </source>
</evidence>
<gene>
    <name evidence="1" type="ORF">PV666_50115</name>
</gene>
<accession>A0ABU4MFE3</accession>
<name>A0ABU4MFE3_9ACTN</name>
<dbReference type="SUPFAM" id="SSF52540">
    <property type="entry name" value="P-loop containing nucleoside triphosphate hydrolases"/>
    <property type="match status" value="1"/>
</dbReference>
<evidence type="ECO:0008006" key="3">
    <source>
        <dbReference type="Google" id="ProtNLM"/>
    </source>
</evidence>